<evidence type="ECO:0000256" key="3">
    <source>
        <dbReference type="ARBA" id="ARBA00022989"/>
    </source>
</evidence>
<feature type="transmembrane region" description="Helical" evidence="6">
    <location>
        <begin position="267"/>
        <end position="289"/>
    </location>
</feature>
<feature type="transmembrane region" description="Helical" evidence="6">
    <location>
        <begin position="46"/>
        <end position="70"/>
    </location>
</feature>
<evidence type="ECO:0000256" key="2">
    <source>
        <dbReference type="ARBA" id="ARBA00022692"/>
    </source>
</evidence>
<evidence type="ECO:0000256" key="4">
    <source>
        <dbReference type="ARBA" id="ARBA00023136"/>
    </source>
</evidence>
<evidence type="ECO:0000256" key="1">
    <source>
        <dbReference type="ARBA" id="ARBA00004141"/>
    </source>
</evidence>
<evidence type="ECO:0000313" key="7">
    <source>
        <dbReference type="EMBL" id="CAD9660115.1"/>
    </source>
</evidence>
<keyword evidence="3 6" id="KW-1133">Transmembrane helix</keyword>
<evidence type="ECO:0000256" key="5">
    <source>
        <dbReference type="SAM" id="MobiDB-lite"/>
    </source>
</evidence>
<feature type="compositionally biased region" description="Acidic residues" evidence="5">
    <location>
        <begin position="364"/>
        <end position="373"/>
    </location>
</feature>
<evidence type="ECO:0008006" key="8">
    <source>
        <dbReference type="Google" id="ProtNLM"/>
    </source>
</evidence>
<feature type="region of interest" description="Disordered" evidence="5">
    <location>
        <begin position="357"/>
        <end position="382"/>
    </location>
</feature>
<dbReference type="AlphaFoldDB" id="A0A7S2R487"/>
<dbReference type="Pfam" id="PF00335">
    <property type="entry name" value="Tetraspanin"/>
    <property type="match status" value="1"/>
</dbReference>
<accession>A0A7S2R487</accession>
<protein>
    <recommendedName>
        <fullName evidence="8">Tetraspanin</fullName>
    </recommendedName>
</protein>
<feature type="transmembrane region" description="Helical" evidence="6">
    <location>
        <begin position="12"/>
        <end position="34"/>
    </location>
</feature>
<proteinExistence type="predicted"/>
<dbReference type="EMBL" id="HBHJ01000443">
    <property type="protein sequence ID" value="CAD9660115.1"/>
    <property type="molecule type" value="Transcribed_RNA"/>
</dbReference>
<evidence type="ECO:0000256" key="6">
    <source>
        <dbReference type="SAM" id="Phobius"/>
    </source>
</evidence>
<reference evidence="7" key="1">
    <citation type="submission" date="2021-01" db="EMBL/GenBank/DDBJ databases">
        <authorList>
            <person name="Corre E."/>
            <person name="Pelletier E."/>
            <person name="Niang G."/>
            <person name="Scheremetjew M."/>
            <person name="Finn R."/>
            <person name="Kale V."/>
            <person name="Holt S."/>
            <person name="Cochrane G."/>
            <person name="Meng A."/>
            <person name="Brown T."/>
            <person name="Cohen L."/>
        </authorList>
    </citation>
    <scope>NUCLEOTIDE SEQUENCE</scope>
    <source>
        <strain evidence="7">CCMP1243</strain>
    </source>
</reference>
<comment type="subcellular location">
    <subcellularLocation>
        <location evidence="1">Membrane</location>
        <topology evidence="1">Multi-pass membrane protein</topology>
    </subcellularLocation>
</comment>
<dbReference type="InterPro" id="IPR018499">
    <property type="entry name" value="Tetraspanin/Peripherin"/>
</dbReference>
<sequence length="382" mass="41130">MLSELRFARAYGVTVLDHGAGVIVLAVFLPLSQWLGGFGAKVDNKFLLSVHLVLEIGALLSGLGLAGGLFGRAAPTENLSAVEACLLRGEGADSSSMCASYIRSDRYAGFQAAWGGLFREAHSDSDSYARIVSIEKAGDCCGFGPVLGCQEDSRQMPDYILLDGVPKQVRVQRQSCGEEAFWYPQSGKDTLECAQSASDSRRLLPPTTVAASADDDGSGDSDASLTDVGGCKYEMPASNCKSDAAPAASTKGCAVQLEKEMNYEMRAFGGVIMGFTLLQVVSITSTWFLCWKRKAHDVVPDLSASSFQSSALPLTSSTAAVRDPYLRRQDPGFRPTMGSDEAHQKFTLRQGILLLRQAQHQQEQEEEEQEEAALSEAERGRN</sequence>
<dbReference type="GO" id="GO:0016020">
    <property type="term" value="C:membrane"/>
    <property type="evidence" value="ECO:0007669"/>
    <property type="project" value="UniProtKB-SubCell"/>
</dbReference>
<keyword evidence="4 6" id="KW-0472">Membrane</keyword>
<keyword evidence="2 6" id="KW-0812">Transmembrane</keyword>
<organism evidence="7">
    <name type="scientific">Rhizochromulina marina</name>
    <dbReference type="NCBI Taxonomy" id="1034831"/>
    <lineage>
        <taxon>Eukaryota</taxon>
        <taxon>Sar</taxon>
        <taxon>Stramenopiles</taxon>
        <taxon>Ochrophyta</taxon>
        <taxon>Dictyochophyceae</taxon>
        <taxon>Rhizochromulinales</taxon>
        <taxon>Rhizochromulina</taxon>
    </lineage>
</organism>
<name>A0A7S2R487_9STRA</name>
<gene>
    <name evidence="7" type="ORF">RMAR1173_LOCUS309</name>
</gene>